<accession>A0ABT2E755</accession>
<reference evidence="1 2" key="1">
    <citation type="submission" date="2022-04" db="EMBL/GenBank/DDBJ databases">
        <title>Proposal of a three novel species of Scandinavium, Scandinavium hiltneri, Scandinavium manionii, Scandinavium tedordense.</title>
        <authorList>
            <person name="Maddock D.W."/>
            <person name="Brady C.L."/>
            <person name="Denman S."/>
            <person name="Arnold D."/>
        </authorList>
    </citation>
    <scope>NUCLEOTIDE SEQUENCE [LARGE SCALE GENOMIC DNA]</scope>
    <source>
        <strain evidence="1 2">H11S7</strain>
    </source>
</reference>
<organism evidence="1 2">
    <name type="scientific">Scandinavium hiltneri</name>
    <dbReference type="NCBI Taxonomy" id="2926519"/>
    <lineage>
        <taxon>Bacteria</taxon>
        <taxon>Pseudomonadati</taxon>
        <taxon>Pseudomonadota</taxon>
        <taxon>Gammaproteobacteria</taxon>
        <taxon>Enterobacterales</taxon>
        <taxon>Enterobacteriaceae</taxon>
        <taxon>Scandinavium</taxon>
    </lineage>
</organism>
<keyword evidence="2" id="KW-1185">Reference proteome</keyword>
<gene>
    <name evidence="1" type="ORF">MUU47_19360</name>
</gene>
<protein>
    <submittedName>
        <fullName evidence="1">Uncharacterized protein</fullName>
    </submittedName>
</protein>
<name>A0ABT2E755_9ENTR</name>
<evidence type="ECO:0000313" key="1">
    <source>
        <dbReference type="EMBL" id="MCS2163243.1"/>
    </source>
</evidence>
<proteinExistence type="predicted"/>
<sequence length="508" mass="58551">MKENNTFCGSKITQFNATVGRNGSMEAGDNPRSNVFYAEGFEIAALEMIDISLKSEKYEHSVDTLVYPICFNMRHSVELRLKKLWMDLCTLSKLRIEKLKAYRQEKLDKDPSLDKTKTLTFPDIKALQYHDINAIWMNISEYAPIIDERFTSLTNLLAEFIQDISEIDPTGQTFRYPADNESKTHLLDTPLISIPILKIRFKNLKNALVLLNELAEQIISEYYSCREYNAEKNEYITGTRISHTNKLSYFDIINITYSMSKYLNSAEPCHVAAKDDIKMRFNLSNKDYGKAVNIIHNDSILNNLLNKTNQLKFLNVEDLYRLFDIINSHAPLTELYTAASDQGSLIDWSSQGLLAIFDSETTQRKIDALSDLLTAFDDNKLAEIVSLYLLQKSDLYYANYMRLLKTNLQELKSFNGEIEEKKDYVNHYLEKTNLAQYIITSLYLFNFKGVVHDIVTNHGISSVKWYVRLTNGKHRTAYSEHASFLMNIASVENETANANAFIDKLKRK</sequence>
<evidence type="ECO:0000313" key="2">
    <source>
        <dbReference type="Proteomes" id="UP001205357"/>
    </source>
</evidence>
<comment type="caution">
    <text evidence="1">The sequence shown here is derived from an EMBL/GenBank/DDBJ whole genome shotgun (WGS) entry which is preliminary data.</text>
</comment>
<dbReference type="Proteomes" id="UP001205357">
    <property type="component" value="Unassembled WGS sequence"/>
</dbReference>
<dbReference type="EMBL" id="JALIGE010000076">
    <property type="protein sequence ID" value="MCS2163243.1"/>
    <property type="molecule type" value="Genomic_DNA"/>
</dbReference>